<protein>
    <submittedName>
        <fullName evidence="1">Uncharacterized protein</fullName>
    </submittedName>
</protein>
<evidence type="ECO:0000313" key="1">
    <source>
        <dbReference type="EMBL" id="KAI6088721.1"/>
    </source>
</evidence>
<sequence length="122" mass="13358">MKSSFIVAFAAFALGVAAVPAENPAANAPEALYISPIKYAKYVGRCTGFDEQEWCGKGVATPQAVSKYSETVDDTILTGHTFNDTEFKELGIAELGERSQSWWEYCKSIPTWNKLLKPGTQT</sequence>
<proteinExistence type="predicted"/>
<accession>A0ACC0D7V8</accession>
<reference evidence="1 2" key="1">
    <citation type="journal article" date="2022" name="New Phytol.">
        <title>Ecological generalism drives hyperdiversity of secondary metabolite gene clusters in xylarialean endophytes.</title>
        <authorList>
            <person name="Franco M.E.E."/>
            <person name="Wisecaver J.H."/>
            <person name="Arnold A.E."/>
            <person name="Ju Y.M."/>
            <person name="Slot J.C."/>
            <person name="Ahrendt S."/>
            <person name="Moore L.P."/>
            <person name="Eastman K.E."/>
            <person name="Scott K."/>
            <person name="Konkel Z."/>
            <person name="Mondo S.J."/>
            <person name="Kuo A."/>
            <person name="Hayes R.D."/>
            <person name="Haridas S."/>
            <person name="Andreopoulos B."/>
            <person name="Riley R."/>
            <person name="LaButti K."/>
            <person name="Pangilinan J."/>
            <person name="Lipzen A."/>
            <person name="Amirebrahimi M."/>
            <person name="Yan J."/>
            <person name="Adam C."/>
            <person name="Keymanesh K."/>
            <person name="Ng V."/>
            <person name="Louie K."/>
            <person name="Northen T."/>
            <person name="Drula E."/>
            <person name="Henrissat B."/>
            <person name="Hsieh H.M."/>
            <person name="Youens-Clark K."/>
            <person name="Lutzoni F."/>
            <person name="Miadlikowska J."/>
            <person name="Eastwood D.C."/>
            <person name="Hamelin R.C."/>
            <person name="Grigoriev I.V."/>
            <person name="U'Ren J.M."/>
        </authorList>
    </citation>
    <scope>NUCLEOTIDE SEQUENCE [LARGE SCALE GENOMIC DNA]</scope>
    <source>
        <strain evidence="1 2">ER1909</strain>
    </source>
</reference>
<dbReference type="Proteomes" id="UP001497680">
    <property type="component" value="Unassembled WGS sequence"/>
</dbReference>
<organism evidence="1 2">
    <name type="scientific">Hypoxylon rubiginosum</name>
    <dbReference type="NCBI Taxonomy" id="110542"/>
    <lineage>
        <taxon>Eukaryota</taxon>
        <taxon>Fungi</taxon>
        <taxon>Dikarya</taxon>
        <taxon>Ascomycota</taxon>
        <taxon>Pezizomycotina</taxon>
        <taxon>Sordariomycetes</taxon>
        <taxon>Xylariomycetidae</taxon>
        <taxon>Xylariales</taxon>
        <taxon>Hypoxylaceae</taxon>
        <taxon>Hypoxylon</taxon>
    </lineage>
</organism>
<comment type="caution">
    <text evidence="1">The sequence shown here is derived from an EMBL/GenBank/DDBJ whole genome shotgun (WGS) entry which is preliminary data.</text>
</comment>
<keyword evidence="2" id="KW-1185">Reference proteome</keyword>
<gene>
    <name evidence="1" type="ORF">F4821DRAFT_257560</name>
</gene>
<evidence type="ECO:0000313" key="2">
    <source>
        <dbReference type="Proteomes" id="UP001497680"/>
    </source>
</evidence>
<dbReference type="EMBL" id="MU394299">
    <property type="protein sequence ID" value="KAI6088721.1"/>
    <property type="molecule type" value="Genomic_DNA"/>
</dbReference>
<name>A0ACC0D7V8_9PEZI</name>